<accession>A0ABY7YH01</accession>
<dbReference type="InterPro" id="IPR023346">
    <property type="entry name" value="Lysozyme-like_dom_sf"/>
</dbReference>
<feature type="domain" description="Peptidoglycan binding-like" evidence="3">
    <location>
        <begin position="230"/>
        <end position="290"/>
    </location>
</feature>
<dbReference type="SUPFAM" id="SSF53955">
    <property type="entry name" value="Lysozyme-like"/>
    <property type="match status" value="1"/>
</dbReference>
<proteinExistence type="predicted"/>
<keyword evidence="5" id="KW-1185">Reference proteome</keyword>
<dbReference type="InterPro" id="IPR002477">
    <property type="entry name" value="Peptidoglycan-bd-like"/>
</dbReference>
<protein>
    <submittedName>
        <fullName evidence="4">Peptidoglycan-binding protein</fullName>
    </submittedName>
</protein>
<organism evidence="4 5">
    <name type="scientific">Xanthomonas cucurbitae</name>
    <dbReference type="NCBI Taxonomy" id="56453"/>
    <lineage>
        <taxon>Bacteria</taxon>
        <taxon>Pseudomonadati</taxon>
        <taxon>Pseudomonadota</taxon>
        <taxon>Gammaproteobacteria</taxon>
        <taxon>Lysobacterales</taxon>
        <taxon>Lysobacteraceae</taxon>
        <taxon>Xanthomonas</taxon>
    </lineage>
</organism>
<feature type="region of interest" description="Disordered" evidence="1">
    <location>
        <begin position="294"/>
        <end position="319"/>
    </location>
</feature>
<feature type="domain" description="Glycoside hydrolase family 19 catalytic" evidence="2">
    <location>
        <begin position="101"/>
        <end position="158"/>
    </location>
</feature>
<dbReference type="InterPro" id="IPR036365">
    <property type="entry name" value="PGBD-like_sf"/>
</dbReference>
<evidence type="ECO:0000313" key="5">
    <source>
        <dbReference type="Proteomes" id="UP001214201"/>
    </source>
</evidence>
<evidence type="ECO:0000313" key="4">
    <source>
        <dbReference type="EMBL" id="WDM73193.1"/>
    </source>
</evidence>
<dbReference type="PANTHER" id="PTHR34408">
    <property type="entry name" value="FAMILY PROTEIN, PUTATIVE-RELATED"/>
    <property type="match status" value="1"/>
</dbReference>
<dbReference type="SUPFAM" id="SSF47090">
    <property type="entry name" value="PGBD-like"/>
    <property type="match status" value="1"/>
</dbReference>
<dbReference type="Gene3D" id="1.10.101.10">
    <property type="entry name" value="PGBD-like superfamily/PGBD"/>
    <property type="match status" value="1"/>
</dbReference>
<dbReference type="Proteomes" id="UP001214201">
    <property type="component" value="Chromosome"/>
</dbReference>
<sequence length="429" mass="47302">MPNFNKSSAPLLKRAIDSGITSPTELSNIMGNASVETRNFTTMHEDLNYKSVAAIENASRSANKRFTEDQIKDAVDSGKPSEVAKILYEDRKDLGNTEPGDGYRYHGRGYFQYTGRNNYETFGKKFDVDLAGNPDLAADPETSAKLAIAYWKDRVPENERSDARAAGQRINGGHNGADARVRLSEDWSKRITPELVEDIRSGKITLEKLEEEKTVESQNWVKSIKLGAHGEAVGTLQTDLAALGYTDSRGRPLHADKDFGRDTDTALKTFQRDHGLKQDGIAGPATLKAIHEQCQQQAIDSPTSQVSNHTPLFADSDPRNKSHANHALYNELHQRIPEASENRLLQFTAACHSNNITANTLSTIHLNEAAMNIGFAGSGPLSSPVFVDLNTKSPQPEQSIQQIQQYNQQQVQMTTQTQAQNAQLNAPTQ</sequence>
<dbReference type="Gene3D" id="1.10.530.10">
    <property type="match status" value="1"/>
</dbReference>
<evidence type="ECO:0000259" key="3">
    <source>
        <dbReference type="Pfam" id="PF01471"/>
    </source>
</evidence>
<dbReference type="InterPro" id="IPR052354">
    <property type="entry name" value="Cell_Wall_Dynamics_Protein"/>
</dbReference>
<gene>
    <name evidence="4" type="ORF">K6978_08860</name>
</gene>
<evidence type="ECO:0000256" key="1">
    <source>
        <dbReference type="SAM" id="MobiDB-lite"/>
    </source>
</evidence>
<dbReference type="InterPro" id="IPR000726">
    <property type="entry name" value="Glyco_hydro_19_cat"/>
</dbReference>
<dbReference type="EMBL" id="CP082214">
    <property type="protein sequence ID" value="WDM73193.1"/>
    <property type="molecule type" value="Genomic_DNA"/>
</dbReference>
<dbReference type="RefSeq" id="WP_159406993.1">
    <property type="nucleotide sequence ID" value="NZ_CP033326.1"/>
</dbReference>
<reference evidence="4 5" key="1">
    <citation type="submission" date="2021-08" db="EMBL/GenBank/DDBJ databases">
        <title>Genome sequences of Xanthomonas cucurbitae isolates from 5 Midwestern US states.</title>
        <authorList>
            <person name="Hind S.R."/>
        </authorList>
    </citation>
    <scope>NUCLEOTIDE SEQUENCE [LARGE SCALE GENOMIC DNA]</scope>
    <source>
        <strain evidence="4 5">OH_261</strain>
    </source>
</reference>
<evidence type="ECO:0000259" key="2">
    <source>
        <dbReference type="Pfam" id="PF00182"/>
    </source>
</evidence>
<name>A0ABY7YH01_9XANT</name>
<dbReference type="InterPro" id="IPR036366">
    <property type="entry name" value="PGBDSf"/>
</dbReference>
<feature type="compositionally biased region" description="Polar residues" evidence="1">
    <location>
        <begin position="294"/>
        <end position="310"/>
    </location>
</feature>
<dbReference type="Pfam" id="PF01471">
    <property type="entry name" value="PG_binding_1"/>
    <property type="match status" value="1"/>
</dbReference>
<dbReference type="Pfam" id="PF00182">
    <property type="entry name" value="Glyco_hydro_19"/>
    <property type="match status" value="1"/>
</dbReference>